<dbReference type="Proteomes" id="UP000252355">
    <property type="component" value="Unassembled WGS sequence"/>
</dbReference>
<feature type="region of interest" description="Disordered" evidence="7">
    <location>
        <begin position="29"/>
        <end position="80"/>
    </location>
</feature>
<dbReference type="InterPro" id="IPR019734">
    <property type="entry name" value="TPR_rpt"/>
</dbReference>
<feature type="compositionally biased region" description="Gly residues" evidence="7">
    <location>
        <begin position="61"/>
        <end position="75"/>
    </location>
</feature>
<evidence type="ECO:0000256" key="6">
    <source>
        <dbReference type="PROSITE-ProRule" id="PRU00339"/>
    </source>
</evidence>
<reference evidence="9 10" key="1">
    <citation type="submission" date="2018-05" db="EMBL/GenBank/DDBJ databases">
        <title>A metagenomic window into the 2 km-deep terrestrial subsurface aquifer revealed taxonomically and functionally diverse microbial community comprising novel uncultured bacterial lineages.</title>
        <authorList>
            <person name="Kadnikov V.V."/>
            <person name="Mardanov A.V."/>
            <person name="Beletsky A.V."/>
            <person name="Banks D."/>
            <person name="Pimenov N.V."/>
            <person name="Frank Y.A."/>
            <person name="Karnachuk O.V."/>
            <person name="Ravin N.V."/>
        </authorList>
    </citation>
    <scope>NUCLEOTIDE SEQUENCE [LARGE SCALE GENOMIC DNA]</scope>
    <source>
        <strain evidence="9">BY5</strain>
    </source>
</reference>
<keyword evidence="4 6" id="KW-0802">TPR repeat</keyword>
<evidence type="ECO:0000256" key="7">
    <source>
        <dbReference type="SAM" id="MobiDB-lite"/>
    </source>
</evidence>
<dbReference type="SUPFAM" id="SSF48452">
    <property type="entry name" value="TPR-like"/>
    <property type="match status" value="1"/>
</dbReference>
<evidence type="ECO:0000256" key="2">
    <source>
        <dbReference type="ARBA" id="ARBA00022490"/>
    </source>
</evidence>
<evidence type="ECO:0000256" key="1">
    <source>
        <dbReference type="ARBA" id="ARBA00004496"/>
    </source>
</evidence>
<name>A0A367ZSW4_9BACT</name>
<comment type="similarity">
    <text evidence="5">Belongs to the Rap family.</text>
</comment>
<dbReference type="PANTHER" id="PTHR46630:SF1">
    <property type="entry name" value="TETRATRICOPEPTIDE REPEAT PROTEIN 29"/>
    <property type="match status" value="1"/>
</dbReference>
<dbReference type="Gene3D" id="1.25.40.10">
    <property type="entry name" value="Tetratricopeptide repeat domain"/>
    <property type="match status" value="2"/>
</dbReference>
<dbReference type="InterPro" id="IPR051476">
    <property type="entry name" value="Bac_ResReg_Asp_Phosphatase"/>
</dbReference>
<dbReference type="PANTHER" id="PTHR46630">
    <property type="entry name" value="TETRATRICOPEPTIDE REPEAT PROTEIN 29"/>
    <property type="match status" value="1"/>
</dbReference>
<dbReference type="EMBL" id="QOQW01000006">
    <property type="protein sequence ID" value="RCK80462.1"/>
    <property type="molecule type" value="Genomic_DNA"/>
</dbReference>
<comment type="subcellular location">
    <subcellularLocation>
        <location evidence="1">Cytoplasm</location>
    </subcellularLocation>
</comment>
<keyword evidence="8" id="KW-0732">Signal</keyword>
<gene>
    <name evidence="9" type="ORF">OZSIB_3208</name>
</gene>
<evidence type="ECO:0000256" key="4">
    <source>
        <dbReference type="ARBA" id="ARBA00022803"/>
    </source>
</evidence>
<feature type="chain" id="PRO_5016768551" evidence="8">
    <location>
        <begin position="28"/>
        <end position="239"/>
    </location>
</feature>
<feature type="repeat" description="TPR" evidence="6">
    <location>
        <begin position="198"/>
        <end position="231"/>
    </location>
</feature>
<dbReference type="GO" id="GO:0005737">
    <property type="term" value="C:cytoplasm"/>
    <property type="evidence" value="ECO:0007669"/>
    <property type="project" value="UniProtKB-SubCell"/>
</dbReference>
<keyword evidence="2" id="KW-0963">Cytoplasm</keyword>
<dbReference type="AlphaFoldDB" id="A0A367ZSW4"/>
<proteinExistence type="inferred from homology"/>
<dbReference type="Pfam" id="PF13181">
    <property type="entry name" value="TPR_8"/>
    <property type="match status" value="2"/>
</dbReference>
<evidence type="ECO:0000256" key="5">
    <source>
        <dbReference type="ARBA" id="ARBA00038253"/>
    </source>
</evidence>
<accession>A0A367ZSW4</accession>
<feature type="compositionally biased region" description="Pro residues" evidence="7">
    <location>
        <begin position="46"/>
        <end position="60"/>
    </location>
</feature>
<organism evidence="9 10">
    <name type="scientific">Candidatus Ozemobacter sibiricus</name>
    <dbReference type="NCBI Taxonomy" id="2268124"/>
    <lineage>
        <taxon>Bacteria</taxon>
        <taxon>Candidatus Ozemobacteria</taxon>
        <taxon>Candidatus Ozemobacterales</taxon>
        <taxon>Candidatus Ozemobacteraceae</taxon>
        <taxon>Candidatus Ozemobacter</taxon>
    </lineage>
</organism>
<feature type="repeat" description="TPR" evidence="6">
    <location>
        <begin position="113"/>
        <end position="146"/>
    </location>
</feature>
<evidence type="ECO:0000256" key="8">
    <source>
        <dbReference type="SAM" id="SignalP"/>
    </source>
</evidence>
<feature type="signal peptide" evidence="8">
    <location>
        <begin position="1"/>
        <end position="27"/>
    </location>
</feature>
<evidence type="ECO:0000256" key="3">
    <source>
        <dbReference type="ARBA" id="ARBA00022737"/>
    </source>
</evidence>
<dbReference type="SMART" id="SM00028">
    <property type="entry name" value="TPR"/>
    <property type="match status" value="3"/>
</dbReference>
<protein>
    <submittedName>
        <fullName evidence="9">Uncharacterized protein</fullName>
    </submittedName>
</protein>
<evidence type="ECO:0000313" key="10">
    <source>
        <dbReference type="Proteomes" id="UP000252355"/>
    </source>
</evidence>
<comment type="caution">
    <text evidence="9">The sequence shown here is derived from an EMBL/GenBank/DDBJ whole genome shotgun (WGS) entry which is preliminary data.</text>
</comment>
<dbReference type="PROSITE" id="PS50005">
    <property type="entry name" value="TPR"/>
    <property type="match status" value="2"/>
</dbReference>
<evidence type="ECO:0000313" key="9">
    <source>
        <dbReference type="EMBL" id="RCK80462.1"/>
    </source>
</evidence>
<sequence length="239" mass="25905">MVGRITRLIVLGLFVVMVLGRAAPVLAQEPPFPPGDPEMDDEGGPPMGPGGPHMGPPPMGPMGGPGGPGGPGRPGGPAMERLRQLRGGRDFDPKEMEAHRERQRKNQILRTRAEAHKNLADLYASQNKIEQAVAELHKILELASQVDDKELHRLGKQIGHVYMEIAELYLKADQIDKAKSNLQEGADRLKGTQPEIAARLYLNLGDILRKKGAESEAENAYKKAIDITSGAIDKAPAKK</sequence>
<keyword evidence="3" id="KW-0677">Repeat</keyword>
<dbReference type="InterPro" id="IPR011990">
    <property type="entry name" value="TPR-like_helical_dom_sf"/>
</dbReference>